<evidence type="ECO:0000256" key="6">
    <source>
        <dbReference type="ARBA" id="ARBA00022737"/>
    </source>
</evidence>
<dbReference type="PANTHER" id="PTHR11774:SF4">
    <property type="entry name" value="GERANYLGERANYL TRANSFERASE TYPE-1 SUBUNIT BETA"/>
    <property type="match status" value="1"/>
</dbReference>
<dbReference type="Gene3D" id="1.50.10.20">
    <property type="match status" value="2"/>
</dbReference>
<dbReference type="GeneID" id="27903714"/>
<feature type="compositionally biased region" description="Low complexity" evidence="8">
    <location>
        <begin position="316"/>
        <end position="334"/>
    </location>
</feature>
<dbReference type="AlphaFoldDB" id="M3AVC5"/>
<feature type="region of interest" description="Disordered" evidence="8">
    <location>
        <begin position="242"/>
        <end position="262"/>
    </location>
</feature>
<evidence type="ECO:0000256" key="8">
    <source>
        <dbReference type="SAM" id="MobiDB-lite"/>
    </source>
</evidence>
<evidence type="ECO:0000256" key="7">
    <source>
        <dbReference type="ARBA" id="ARBA00022833"/>
    </source>
</evidence>
<keyword evidence="7" id="KW-0862">Zinc</keyword>
<keyword evidence="11" id="KW-1185">Reference proteome</keyword>
<protein>
    <submittedName>
        <fullName evidence="10">Terpenoid cyclases/Protein prenyltransferase</fullName>
    </submittedName>
</protein>
<keyword evidence="5" id="KW-0479">Metal-binding</keyword>
<gene>
    <name evidence="10" type="ORF">SEPMUDRAFT_151071</name>
</gene>
<dbReference type="PANTHER" id="PTHR11774">
    <property type="entry name" value="GERANYLGERANYL TRANSFERASE TYPE BETA SUBUNIT"/>
    <property type="match status" value="1"/>
</dbReference>
<dbReference type="InterPro" id="IPR008930">
    <property type="entry name" value="Terpenoid_cyclase/PrenylTrfase"/>
</dbReference>
<dbReference type="STRING" id="692275.M3AVC5"/>
<dbReference type="RefSeq" id="XP_016758122.1">
    <property type="nucleotide sequence ID" value="XM_016906577.1"/>
</dbReference>
<dbReference type="OrthoDB" id="24893at2759"/>
<sequence>MTMDLAEPVVLDQARHIRYWRRCLKTLLPHHYTGNESNRMYLAFFILSALDLLDAFEQVTNPQEQKDYIDWIYHCQHPAGGFRMWPGTDFGPLRNEENAKWDPANVPATFFALSALLAAGDDLERVRRKETLIWIRQMQRPDGSFGETLVDGEIHGGMDPRYGYCAAGVRYILRGQETGTVQVGGVAVEDIDVDGFVRCIRLAESYDGGIADYAYHEPHAGYEYCSLGALNFLGRLATPTSGKTTVDNDAPIRAPSDPDATIRWLVERQTDLEDIEEELEFSEEEAPAPAPAPAPSSTSSTSTDQPPAPKKPKTDPSPSDSQQIPSSSSTTTNPLHQSPDRSTLLPNTGFMTLSPPDAGMNGRTNKVADTCYAWWTGASFHLMHASHLYCHSRLRRYLLEKTQHPTLGGFGKFPGDLPDLYHSYLGLAALGLLDGGEGGVQRVDPGLCVSRRASGRLKGIWEGWKERERGEEGMK</sequence>
<keyword evidence="4 10" id="KW-0808">Transferase</keyword>
<evidence type="ECO:0000256" key="5">
    <source>
        <dbReference type="ARBA" id="ARBA00022723"/>
    </source>
</evidence>
<proteinExistence type="inferred from homology"/>
<evidence type="ECO:0000256" key="1">
    <source>
        <dbReference type="ARBA" id="ARBA00001947"/>
    </source>
</evidence>
<organism evidence="10 11">
    <name type="scientific">Sphaerulina musiva (strain SO2202)</name>
    <name type="common">Poplar stem canker fungus</name>
    <name type="synonym">Septoria musiva</name>
    <dbReference type="NCBI Taxonomy" id="692275"/>
    <lineage>
        <taxon>Eukaryota</taxon>
        <taxon>Fungi</taxon>
        <taxon>Dikarya</taxon>
        <taxon>Ascomycota</taxon>
        <taxon>Pezizomycotina</taxon>
        <taxon>Dothideomycetes</taxon>
        <taxon>Dothideomycetidae</taxon>
        <taxon>Mycosphaerellales</taxon>
        <taxon>Mycosphaerellaceae</taxon>
        <taxon>Sphaerulina</taxon>
    </lineage>
</organism>
<dbReference type="GO" id="GO:0004662">
    <property type="term" value="F:CAAX-protein geranylgeranyltransferase activity"/>
    <property type="evidence" value="ECO:0007669"/>
    <property type="project" value="TreeGrafter"/>
</dbReference>
<dbReference type="InterPro" id="IPR001330">
    <property type="entry name" value="Prenyltrans"/>
</dbReference>
<dbReference type="HOGENOM" id="CLU_028946_2_0_1"/>
<dbReference type="OMA" id="CHKTFLP"/>
<dbReference type="Proteomes" id="UP000016931">
    <property type="component" value="Unassembled WGS sequence"/>
</dbReference>
<feature type="compositionally biased region" description="Low complexity" evidence="8">
    <location>
        <begin position="295"/>
        <end position="305"/>
    </location>
</feature>
<accession>M3AVC5</accession>
<evidence type="ECO:0000259" key="9">
    <source>
        <dbReference type="Pfam" id="PF00432"/>
    </source>
</evidence>
<dbReference type="EMBL" id="KB456268">
    <property type="protein sequence ID" value="EMF10001.1"/>
    <property type="molecule type" value="Genomic_DNA"/>
</dbReference>
<reference evidence="10 11" key="1">
    <citation type="journal article" date="2012" name="PLoS Pathog.">
        <title>Diverse lifestyles and strategies of plant pathogenesis encoded in the genomes of eighteen Dothideomycetes fungi.</title>
        <authorList>
            <person name="Ohm R.A."/>
            <person name="Feau N."/>
            <person name="Henrissat B."/>
            <person name="Schoch C.L."/>
            <person name="Horwitz B.A."/>
            <person name="Barry K.W."/>
            <person name="Condon B.J."/>
            <person name="Copeland A.C."/>
            <person name="Dhillon B."/>
            <person name="Glaser F."/>
            <person name="Hesse C.N."/>
            <person name="Kosti I."/>
            <person name="LaButti K."/>
            <person name="Lindquist E.A."/>
            <person name="Lucas S."/>
            <person name="Salamov A.A."/>
            <person name="Bradshaw R.E."/>
            <person name="Ciuffetti L."/>
            <person name="Hamelin R.C."/>
            <person name="Kema G.H.J."/>
            <person name="Lawrence C."/>
            <person name="Scott J.A."/>
            <person name="Spatafora J.W."/>
            <person name="Turgeon B.G."/>
            <person name="de Wit P.J.G.M."/>
            <person name="Zhong S."/>
            <person name="Goodwin S.B."/>
            <person name="Grigoriev I.V."/>
        </authorList>
    </citation>
    <scope>NUCLEOTIDE SEQUENCE [LARGE SCALE GENOMIC DNA]</scope>
    <source>
        <strain evidence="10 11">SO2202</strain>
    </source>
</reference>
<dbReference type="GO" id="GO:0046872">
    <property type="term" value="F:metal ion binding"/>
    <property type="evidence" value="ECO:0007669"/>
    <property type="project" value="UniProtKB-KW"/>
</dbReference>
<feature type="region of interest" description="Disordered" evidence="8">
    <location>
        <begin position="277"/>
        <end position="361"/>
    </location>
</feature>
<evidence type="ECO:0000256" key="3">
    <source>
        <dbReference type="ARBA" id="ARBA00022602"/>
    </source>
</evidence>
<dbReference type="GO" id="GO:0005953">
    <property type="term" value="C:CAAX-protein geranylgeranyltransferase complex"/>
    <property type="evidence" value="ECO:0007669"/>
    <property type="project" value="TreeGrafter"/>
</dbReference>
<comment type="similarity">
    <text evidence="2">Belongs to the protein prenyltransferase subunit beta family.</text>
</comment>
<comment type="cofactor">
    <cofactor evidence="1">
        <name>Zn(2+)</name>
        <dbReference type="ChEBI" id="CHEBI:29105"/>
    </cofactor>
</comment>
<keyword evidence="6" id="KW-0677">Repeat</keyword>
<evidence type="ECO:0000313" key="11">
    <source>
        <dbReference type="Proteomes" id="UP000016931"/>
    </source>
</evidence>
<feature type="domain" description="Prenyltransferase alpha-alpha toroid" evidence="9">
    <location>
        <begin position="11"/>
        <end position="449"/>
    </location>
</feature>
<evidence type="ECO:0000256" key="2">
    <source>
        <dbReference type="ARBA" id="ARBA00010497"/>
    </source>
</evidence>
<feature type="compositionally biased region" description="Polar residues" evidence="8">
    <location>
        <begin position="340"/>
        <end position="351"/>
    </location>
</feature>
<evidence type="ECO:0000256" key="4">
    <source>
        <dbReference type="ARBA" id="ARBA00022679"/>
    </source>
</evidence>
<dbReference type="InterPro" id="IPR045089">
    <property type="entry name" value="PGGT1B-like"/>
</dbReference>
<keyword evidence="3" id="KW-0637">Prenyltransferase</keyword>
<evidence type="ECO:0000313" key="10">
    <source>
        <dbReference type="EMBL" id="EMF10001.1"/>
    </source>
</evidence>
<dbReference type="SUPFAM" id="SSF48239">
    <property type="entry name" value="Terpenoid cyclases/Protein prenyltransferases"/>
    <property type="match status" value="1"/>
</dbReference>
<dbReference type="Pfam" id="PF00432">
    <property type="entry name" value="Prenyltrans"/>
    <property type="match status" value="1"/>
</dbReference>
<dbReference type="eggNOG" id="KOG0367">
    <property type="taxonomic scope" value="Eukaryota"/>
</dbReference>
<name>M3AVC5_SPHMS</name>
<feature type="compositionally biased region" description="Acidic residues" evidence="8">
    <location>
        <begin position="277"/>
        <end position="286"/>
    </location>
</feature>